<keyword evidence="4" id="KW-1185">Reference proteome</keyword>
<dbReference type="GO" id="GO:0003677">
    <property type="term" value="F:DNA binding"/>
    <property type="evidence" value="ECO:0007669"/>
    <property type="project" value="UniProtKB-KW"/>
</dbReference>
<dbReference type="InterPro" id="IPR057727">
    <property type="entry name" value="WCX_dom"/>
</dbReference>
<dbReference type="PROSITE" id="PS52050">
    <property type="entry name" value="WYL"/>
    <property type="match status" value="1"/>
</dbReference>
<protein>
    <submittedName>
        <fullName evidence="3">Predicted DNA-binding transcriptional regulator YafY, contains an HTH and WYL domains</fullName>
    </submittedName>
</protein>
<dbReference type="InterPro" id="IPR051534">
    <property type="entry name" value="CBASS_pafABC_assoc_protein"/>
</dbReference>
<evidence type="ECO:0000259" key="2">
    <source>
        <dbReference type="Pfam" id="PF25583"/>
    </source>
</evidence>
<dbReference type="Pfam" id="PF13280">
    <property type="entry name" value="WYL"/>
    <property type="match status" value="1"/>
</dbReference>
<dbReference type="EMBL" id="FNQF01000001">
    <property type="protein sequence ID" value="SDZ73124.1"/>
    <property type="molecule type" value="Genomic_DNA"/>
</dbReference>
<feature type="domain" description="WYL" evidence="1">
    <location>
        <begin position="119"/>
        <end position="187"/>
    </location>
</feature>
<feature type="domain" description="WCX" evidence="2">
    <location>
        <begin position="219"/>
        <end position="292"/>
    </location>
</feature>
<sequence length="296" mass="35094">MNINNKLRRLYILVNQLRRRPSTGKELMKLFSEHSLDIEIATFERDKKTLKEDFGIELFYNHSNKTYSIETYDHEIASQVIQFLQFNQLSTTLNKSLSQGKSSLAYVDFENEYQLNGIEYLDRLFMATRHHQVIQILHRKFDNEDAKEFTLHPYLLKQYQSRWYVIANTLKGNTISLGIDRIEKLEVLQKKFTPKSINYKENFKSCIGVSHFQNKRELISIAFDRSQKGYLDNLPLHHSQKLIKDDQHTVVYEYYLVINFELRQHILKYGTLAKVLKPTILAEQIKSELEKAFNAY</sequence>
<keyword evidence="3" id="KW-0238">DNA-binding</keyword>
<accession>A0A1H3VFX0</accession>
<dbReference type="RefSeq" id="WP_093237717.1">
    <property type="nucleotide sequence ID" value="NZ_FNQF01000001.1"/>
</dbReference>
<dbReference type="Pfam" id="PF25583">
    <property type="entry name" value="WCX"/>
    <property type="match status" value="1"/>
</dbReference>
<dbReference type="PANTHER" id="PTHR34580:SF9">
    <property type="entry name" value="SLL5097 PROTEIN"/>
    <property type="match status" value="1"/>
</dbReference>
<reference evidence="3 4" key="1">
    <citation type="submission" date="2016-10" db="EMBL/GenBank/DDBJ databases">
        <authorList>
            <person name="de Groot N.N."/>
        </authorList>
    </citation>
    <scope>NUCLEOTIDE SEQUENCE [LARGE SCALE GENOMIC DNA]</scope>
    <source>
        <strain evidence="3 4">DSM 23581</strain>
    </source>
</reference>
<dbReference type="InterPro" id="IPR026881">
    <property type="entry name" value="WYL_dom"/>
</dbReference>
<dbReference type="Proteomes" id="UP000198820">
    <property type="component" value="Unassembled WGS sequence"/>
</dbReference>
<evidence type="ECO:0000313" key="4">
    <source>
        <dbReference type="Proteomes" id="UP000198820"/>
    </source>
</evidence>
<proteinExistence type="predicted"/>
<evidence type="ECO:0000259" key="1">
    <source>
        <dbReference type="Pfam" id="PF13280"/>
    </source>
</evidence>
<dbReference type="PANTHER" id="PTHR34580">
    <property type="match status" value="1"/>
</dbReference>
<dbReference type="AlphaFoldDB" id="A0A1H3VFX0"/>
<evidence type="ECO:0000313" key="3">
    <source>
        <dbReference type="EMBL" id="SDZ73124.1"/>
    </source>
</evidence>
<name>A0A1H3VFX0_9FLAO</name>
<organism evidence="3 4">
    <name type="scientific">Psychroflexus halocasei</name>
    <dbReference type="NCBI Taxonomy" id="908615"/>
    <lineage>
        <taxon>Bacteria</taxon>
        <taxon>Pseudomonadati</taxon>
        <taxon>Bacteroidota</taxon>
        <taxon>Flavobacteriia</taxon>
        <taxon>Flavobacteriales</taxon>
        <taxon>Flavobacteriaceae</taxon>
        <taxon>Psychroflexus</taxon>
    </lineage>
</organism>
<gene>
    <name evidence="3" type="ORF">SAMN05421540_10143</name>
</gene>
<dbReference type="STRING" id="908615.SAMN05421540_10143"/>